<name>A0A918IK65_9ACTN</name>
<dbReference type="Proteomes" id="UP000618795">
    <property type="component" value="Unassembled WGS sequence"/>
</dbReference>
<evidence type="ECO:0000313" key="2">
    <source>
        <dbReference type="EMBL" id="GGV29079.1"/>
    </source>
</evidence>
<comment type="caution">
    <text evidence="2">The sequence shown here is derived from an EMBL/GenBank/DDBJ whole genome shotgun (WGS) entry which is preliminary data.</text>
</comment>
<dbReference type="AlphaFoldDB" id="A0A918IK65"/>
<feature type="region of interest" description="Disordered" evidence="1">
    <location>
        <begin position="33"/>
        <end position="56"/>
    </location>
</feature>
<gene>
    <name evidence="2" type="ORF">GCM10010260_81960</name>
</gene>
<dbReference type="EMBL" id="BMTD01000035">
    <property type="protein sequence ID" value="GGV29079.1"/>
    <property type="molecule type" value="Genomic_DNA"/>
</dbReference>
<keyword evidence="3" id="KW-1185">Reference proteome</keyword>
<evidence type="ECO:0000313" key="3">
    <source>
        <dbReference type="Proteomes" id="UP000618795"/>
    </source>
</evidence>
<feature type="compositionally biased region" description="Pro residues" evidence="1">
    <location>
        <begin position="7"/>
        <end position="16"/>
    </location>
</feature>
<reference evidence="2" key="2">
    <citation type="submission" date="2020-09" db="EMBL/GenBank/DDBJ databases">
        <authorList>
            <person name="Sun Q."/>
            <person name="Ohkuma M."/>
        </authorList>
    </citation>
    <scope>NUCLEOTIDE SEQUENCE</scope>
    <source>
        <strain evidence="2">JCM 4369</strain>
    </source>
</reference>
<feature type="region of interest" description="Disordered" evidence="1">
    <location>
        <begin position="1"/>
        <end position="21"/>
    </location>
</feature>
<reference evidence="2" key="1">
    <citation type="journal article" date="2014" name="Int. J. Syst. Evol. Microbiol.">
        <title>Complete genome sequence of Corynebacterium casei LMG S-19264T (=DSM 44701T), isolated from a smear-ripened cheese.</title>
        <authorList>
            <consortium name="US DOE Joint Genome Institute (JGI-PGF)"/>
            <person name="Walter F."/>
            <person name="Albersmeier A."/>
            <person name="Kalinowski J."/>
            <person name="Ruckert C."/>
        </authorList>
    </citation>
    <scope>NUCLEOTIDE SEQUENCE</scope>
    <source>
        <strain evidence="2">JCM 4369</strain>
    </source>
</reference>
<accession>A0A918IK65</accession>
<protein>
    <submittedName>
        <fullName evidence="2">Uncharacterized protein</fullName>
    </submittedName>
</protein>
<evidence type="ECO:0000256" key="1">
    <source>
        <dbReference type="SAM" id="MobiDB-lite"/>
    </source>
</evidence>
<sequence length="56" mass="6127">MADHPAPRPLPDPPGVPSRDLRLRADHGLATFLARWEDPPPASVDHQDDADGHGER</sequence>
<proteinExistence type="predicted"/>
<dbReference type="RefSeq" id="WP_191878522.1">
    <property type="nucleotide sequence ID" value="NZ_BMTD01000035.1"/>
</dbReference>
<organism evidence="2 3">
    <name type="scientific">Streptomyces filipinensis</name>
    <dbReference type="NCBI Taxonomy" id="66887"/>
    <lineage>
        <taxon>Bacteria</taxon>
        <taxon>Bacillati</taxon>
        <taxon>Actinomycetota</taxon>
        <taxon>Actinomycetes</taxon>
        <taxon>Kitasatosporales</taxon>
        <taxon>Streptomycetaceae</taxon>
        <taxon>Streptomyces</taxon>
    </lineage>
</organism>
<feature type="compositionally biased region" description="Basic and acidic residues" evidence="1">
    <location>
        <begin position="45"/>
        <end position="56"/>
    </location>
</feature>